<evidence type="ECO:0000256" key="1">
    <source>
        <dbReference type="SAM" id="MobiDB-lite"/>
    </source>
</evidence>
<dbReference type="AlphaFoldDB" id="A0A6G8PT82"/>
<feature type="compositionally biased region" description="Low complexity" evidence="1">
    <location>
        <begin position="157"/>
        <end position="172"/>
    </location>
</feature>
<sequence>MAPALVLIPGLLCDERLWHHQSEGLAALADPILVPGVTGHDSVRGMAGAVLEEVPERFALAGLSMGGYVALEVVRQAPERVVGLALLDTSARPDTPSRRRPASRSSRWRGTGASTRCGAPFCRGSSTPSASATRRSSRPSRGWPSPWARRRSRGRSARSSDARTAAASSRASPAPPSSCAGGTTPSRPLPCTRSSPRGYRGTSSLHRPLRASLDAGAS</sequence>
<dbReference type="Gene3D" id="3.40.50.1820">
    <property type="entry name" value="alpha/beta hydrolase"/>
    <property type="match status" value="1"/>
</dbReference>
<dbReference type="RefSeq" id="WP_166394961.1">
    <property type="nucleotide sequence ID" value="NZ_CP045121.1"/>
</dbReference>
<organism evidence="3 4">
    <name type="scientific">Rubrobacter marinus</name>
    <dbReference type="NCBI Taxonomy" id="2653852"/>
    <lineage>
        <taxon>Bacteria</taxon>
        <taxon>Bacillati</taxon>
        <taxon>Actinomycetota</taxon>
        <taxon>Rubrobacteria</taxon>
        <taxon>Rubrobacterales</taxon>
        <taxon>Rubrobacteraceae</taxon>
        <taxon>Rubrobacter</taxon>
    </lineage>
</organism>
<protein>
    <submittedName>
        <fullName evidence="3">Alpha/beta fold hydrolase</fullName>
    </submittedName>
</protein>
<feature type="compositionally biased region" description="Low complexity" evidence="1">
    <location>
        <begin position="123"/>
        <end position="147"/>
    </location>
</feature>
<evidence type="ECO:0000313" key="4">
    <source>
        <dbReference type="Proteomes" id="UP000502706"/>
    </source>
</evidence>
<dbReference type="SUPFAM" id="SSF53474">
    <property type="entry name" value="alpha/beta-Hydrolases"/>
    <property type="match status" value="1"/>
</dbReference>
<accession>A0A6G8PT82</accession>
<dbReference type="EMBL" id="CP045121">
    <property type="protein sequence ID" value="QIN77292.1"/>
    <property type="molecule type" value="Genomic_DNA"/>
</dbReference>
<feature type="domain" description="AB hydrolase-1" evidence="2">
    <location>
        <begin position="5"/>
        <end position="162"/>
    </location>
</feature>
<dbReference type="Proteomes" id="UP000502706">
    <property type="component" value="Chromosome"/>
</dbReference>
<keyword evidence="4" id="KW-1185">Reference proteome</keyword>
<evidence type="ECO:0000259" key="2">
    <source>
        <dbReference type="Pfam" id="PF12697"/>
    </source>
</evidence>
<dbReference type="KEGG" id="rmar:GBA65_00810"/>
<keyword evidence="3" id="KW-0378">Hydrolase</keyword>
<feature type="region of interest" description="Disordered" evidence="1">
    <location>
        <begin position="90"/>
        <end position="218"/>
    </location>
</feature>
<dbReference type="InterPro" id="IPR029058">
    <property type="entry name" value="AB_hydrolase_fold"/>
</dbReference>
<dbReference type="GO" id="GO:0016787">
    <property type="term" value="F:hydrolase activity"/>
    <property type="evidence" value="ECO:0007669"/>
    <property type="project" value="UniProtKB-KW"/>
</dbReference>
<evidence type="ECO:0000313" key="3">
    <source>
        <dbReference type="EMBL" id="QIN77292.1"/>
    </source>
</evidence>
<dbReference type="InterPro" id="IPR000073">
    <property type="entry name" value="AB_hydrolase_1"/>
</dbReference>
<dbReference type="Pfam" id="PF12697">
    <property type="entry name" value="Abhydrolase_6"/>
    <property type="match status" value="1"/>
</dbReference>
<gene>
    <name evidence="3" type="ORF">GBA65_00810</name>
</gene>
<reference evidence="3 4" key="1">
    <citation type="submission" date="2019-10" db="EMBL/GenBank/DDBJ databases">
        <title>Rubrobacter sp nov SCSIO 52915 isolated from a deep-sea sediment in the South China Sea.</title>
        <authorList>
            <person name="Chen R.W."/>
        </authorList>
    </citation>
    <scope>NUCLEOTIDE SEQUENCE [LARGE SCALE GENOMIC DNA]</scope>
    <source>
        <strain evidence="3 4">SCSIO 52915</strain>
    </source>
</reference>
<proteinExistence type="predicted"/>
<name>A0A6G8PT82_9ACTN</name>